<evidence type="ECO:0000313" key="2">
    <source>
        <dbReference type="EMBL" id="MBB1246716.1"/>
    </source>
</evidence>
<feature type="signal peptide" evidence="1">
    <location>
        <begin position="1"/>
        <end position="31"/>
    </location>
</feature>
<comment type="caution">
    <text evidence="2">The sequence shown here is derived from an EMBL/GenBank/DDBJ whole genome shotgun (WGS) entry which is preliminary data.</text>
</comment>
<gene>
    <name evidence="2" type="ORF">GL263_24650</name>
</gene>
<feature type="chain" id="PRO_5047365703" evidence="1">
    <location>
        <begin position="32"/>
        <end position="149"/>
    </location>
</feature>
<keyword evidence="1" id="KW-0732">Signal</keyword>
<protein>
    <submittedName>
        <fullName evidence="2">Peptidase inhibitor family I36 protein</fullName>
    </submittedName>
</protein>
<dbReference type="EMBL" id="WMLF01000580">
    <property type="protein sequence ID" value="MBB1246716.1"/>
    <property type="molecule type" value="Genomic_DNA"/>
</dbReference>
<dbReference type="Proteomes" id="UP000766698">
    <property type="component" value="Unassembled WGS sequence"/>
</dbReference>
<keyword evidence="3" id="KW-1185">Reference proteome</keyword>
<evidence type="ECO:0000313" key="3">
    <source>
        <dbReference type="Proteomes" id="UP000766698"/>
    </source>
</evidence>
<proteinExistence type="predicted"/>
<reference evidence="3" key="1">
    <citation type="journal article" date="2020" name="Syst. Appl. Microbiol.">
        <title>Streptomyces alkaliterrae sp. nov., isolated from an alkaline soil, and emended descriptions of Streptomyces alkaliphilus, Streptomyces calidiresistens and Streptomyces durbertensis.</title>
        <authorList>
            <person name="Swiecimska M."/>
            <person name="Golinska P."/>
            <person name="Nouioui I."/>
            <person name="Wypij M."/>
            <person name="Rai M."/>
            <person name="Sangal V."/>
            <person name="Goodfellow M."/>
        </authorList>
    </citation>
    <scope>NUCLEOTIDE SEQUENCE [LARGE SCALE GENOMIC DNA]</scope>
    <source>
        <strain evidence="3">DSM 104538</strain>
    </source>
</reference>
<organism evidence="2 3">
    <name type="scientific">Streptomyces durbertensis</name>
    <dbReference type="NCBI Taxonomy" id="2448886"/>
    <lineage>
        <taxon>Bacteria</taxon>
        <taxon>Bacillati</taxon>
        <taxon>Actinomycetota</taxon>
        <taxon>Actinomycetes</taxon>
        <taxon>Kitasatosporales</taxon>
        <taxon>Streptomycetaceae</taxon>
        <taxon>Streptomyces</taxon>
    </lineage>
</organism>
<name>A0ABR6EN07_9ACTN</name>
<dbReference type="Pfam" id="PF03995">
    <property type="entry name" value="Inhibitor_I36"/>
    <property type="match status" value="1"/>
</dbReference>
<sequence length="149" mass="15599">MYVRQRFAVAAAATTLVGGLSAGLLAAPATAASSAASSATAAVPATAAAPESAESVRAAASSGCPRHTLCVFTGKNYGGRMLKFKDEGFWQNLDKYGADEKIESYHNRRNKGAKFSRWNNGGGKVWGISKGGMSRDTGSMTIKSVYLNR</sequence>
<accession>A0ABR6EN07</accession>
<evidence type="ECO:0000256" key="1">
    <source>
        <dbReference type="SAM" id="SignalP"/>
    </source>
</evidence>